<dbReference type="GO" id="GO:0008270">
    <property type="term" value="F:zinc ion binding"/>
    <property type="evidence" value="ECO:0007669"/>
    <property type="project" value="UniProtKB-UniRule"/>
</dbReference>
<dbReference type="Gene3D" id="3.20.20.140">
    <property type="entry name" value="Metal-dependent hydrolases"/>
    <property type="match status" value="1"/>
</dbReference>
<comment type="caution">
    <text evidence="7">Lacks conserved residue(s) required for the propagation of feature annotation.</text>
</comment>
<dbReference type="PANTHER" id="PTHR43114:SF6">
    <property type="entry name" value="ADENINE DEAMINASE"/>
    <property type="match status" value="1"/>
</dbReference>
<dbReference type="InterPro" id="IPR032466">
    <property type="entry name" value="Metal_Hydrolase"/>
</dbReference>
<dbReference type="GO" id="GO:0005634">
    <property type="term" value="C:nucleus"/>
    <property type="evidence" value="ECO:0007669"/>
    <property type="project" value="UniProtKB-SubCell"/>
</dbReference>
<feature type="binding site" evidence="7">
    <location>
        <position position="300"/>
    </location>
    <ligand>
        <name>substrate</name>
    </ligand>
</feature>
<dbReference type="InterPro" id="IPR006330">
    <property type="entry name" value="Ado/ade_deaminase"/>
</dbReference>
<feature type="domain" description="Adenosine deaminase" evidence="8">
    <location>
        <begin position="22"/>
        <end position="353"/>
    </location>
</feature>
<dbReference type="NCBIfam" id="TIGR01430">
    <property type="entry name" value="aden_deam"/>
    <property type="match status" value="1"/>
</dbReference>
<dbReference type="EC" id="3.5.4.2" evidence="7"/>
<sequence>MLFQGCRNMCKGQIHDLLIALPKCEHHIHIEGALTPRLLFKFAARNNVDLASADDKMYTSEEQLQARYGSFASLAEFIRYFTFGSSVLLTAEDFKELAYDYFTKAHEQSVKHAEVFFDPQAHTSRGIAYETVIQGLSRAKQQAEHEFGMSIEYIPCILRHHGLDSATRMFQEVKDAGHFADGVVAGLGMAGDELVHPPEYFKLIYDDARTAGVRCTAHVGQAGPAKFVSSALENLQAKRVDHAWIAKTDNQLMQRLAETNTLVTLCPISNFTLGFVGSIAEVPIREFLDRGVRFSINSDDPAYFGNYIQENYCAVQDAFDLTESDWRTIALNAVEGSWCSDKRKKVLEDQVTTAITRWKATQAA</sequence>
<dbReference type="PANTHER" id="PTHR43114">
    <property type="entry name" value="ADENINE DEAMINASE"/>
    <property type="match status" value="1"/>
</dbReference>
<dbReference type="EMBL" id="QZAR01000004">
    <property type="protein sequence ID" value="THW97205.1"/>
    <property type="molecule type" value="Genomic_DNA"/>
</dbReference>
<evidence type="ECO:0000259" key="8">
    <source>
        <dbReference type="Pfam" id="PF00962"/>
    </source>
</evidence>
<proteinExistence type="inferred from homology"/>
<dbReference type="PROSITE" id="PS00485">
    <property type="entry name" value="A_DEAMINASE"/>
    <property type="match status" value="1"/>
</dbReference>
<evidence type="ECO:0000256" key="1">
    <source>
        <dbReference type="ARBA" id="ARBA00022490"/>
    </source>
</evidence>
<evidence type="ECO:0000313" key="10">
    <source>
        <dbReference type="Proteomes" id="UP000304928"/>
    </source>
</evidence>
<evidence type="ECO:0000256" key="3">
    <source>
        <dbReference type="ARBA" id="ARBA00022801"/>
    </source>
</evidence>
<keyword evidence="5 7" id="KW-0546">Nucleotide metabolism</keyword>
<dbReference type="GO" id="GO:0009168">
    <property type="term" value="P:purine ribonucleoside monophosphate biosynthetic process"/>
    <property type="evidence" value="ECO:0007669"/>
    <property type="project" value="InterPro"/>
</dbReference>
<dbReference type="Proteomes" id="UP000304928">
    <property type="component" value="Unassembled WGS sequence"/>
</dbReference>
<dbReference type="GO" id="GO:0000034">
    <property type="term" value="F:adenine deaminase activity"/>
    <property type="evidence" value="ECO:0007669"/>
    <property type="project" value="UniProtKB-UniRule"/>
</dbReference>
<keyword evidence="6 7" id="KW-0539">Nucleus</keyword>
<dbReference type="GO" id="GO:0043103">
    <property type="term" value="P:hypoxanthine salvage"/>
    <property type="evidence" value="ECO:0007669"/>
    <property type="project" value="UniProtKB-UniRule"/>
</dbReference>
<keyword evidence="2 7" id="KW-0479">Metal-binding</keyword>
<keyword evidence="4 7" id="KW-0862">Zinc</keyword>
<evidence type="ECO:0000256" key="2">
    <source>
        <dbReference type="ARBA" id="ARBA00022723"/>
    </source>
</evidence>
<protein>
    <recommendedName>
        <fullName evidence="7">Adenine deaminase</fullName>
        <shortName evidence="7">ADE</shortName>
        <ecNumber evidence="7">3.5.4.2</ecNumber>
    </recommendedName>
    <alternativeName>
        <fullName evidence="7">Adenine aminohydrolase</fullName>
        <shortName evidence="7">AAH</shortName>
    </alternativeName>
</protein>
<dbReference type="InterPro" id="IPR001365">
    <property type="entry name" value="A_deaminase_dom"/>
</dbReference>
<feature type="binding site" evidence="7">
    <location>
        <position position="218"/>
    </location>
    <ligand>
        <name>Zn(2+)</name>
        <dbReference type="ChEBI" id="CHEBI:29105"/>
        <note>catalytic</note>
    </ligand>
</feature>
<dbReference type="AlphaFoldDB" id="A0A4S9BTT4"/>
<evidence type="ECO:0000256" key="5">
    <source>
        <dbReference type="ARBA" id="ARBA00023080"/>
    </source>
</evidence>
<name>A0A4S9BTT4_AURPU</name>
<dbReference type="InterPro" id="IPR006650">
    <property type="entry name" value="A/AMP_deam_AS"/>
</dbReference>
<organism evidence="9 10">
    <name type="scientific">Aureobasidium pullulans</name>
    <name type="common">Black yeast</name>
    <name type="synonym">Pullularia pullulans</name>
    <dbReference type="NCBI Taxonomy" id="5580"/>
    <lineage>
        <taxon>Eukaryota</taxon>
        <taxon>Fungi</taxon>
        <taxon>Dikarya</taxon>
        <taxon>Ascomycota</taxon>
        <taxon>Pezizomycotina</taxon>
        <taxon>Dothideomycetes</taxon>
        <taxon>Dothideomycetidae</taxon>
        <taxon>Dothideales</taxon>
        <taxon>Saccotheciaceae</taxon>
        <taxon>Aureobasidium</taxon>
    </lineage>
</organism>
<evidence type="ECO:0000256" key="4">
    <source>
        <dbReference type="ARBA" id="ARBA00022833"/>
    </source>
</evidence>
<evidence type="ECO:0000313" key="9">
    <source>
        <dbReference type="EMBL" id="THW97205.1"/>
    </source>
</evidence>
<dbReference type="HAMAP" id="MF_01962">
    <property type="entry name" value="Adenine_deaminase"/>
    <property type="match status" value="1"/>
</dbReference>
<feature type="site" description="Important for catalytic activity" evidence="7">
    <location>
        <position position="242"/>
    </location>
</feature>
<keyword evidence="3 7" id="KW-0378">Hydrolase</keyword>
<comment type="subcellular location">
    <subcellularLocation>
        <location evidence="7">Cytoplasm</location>
    </subcellularLocation>
    <subcellularLocation>
        <location evidence="7">Nucleus</location>
    </subcellularLocation>
</comment>
<dbReference type="Pfam" id="PF00962">
    <property type="entry name" value="A_deaminase"/>
    <property type="match status" value="1"/>
</dbReference>
<evidence type="ECO:0000256" key="7">
    <source>
        <dbReference type="HAMAP-Rule" id="MF_03145"/>
    </source>
</evidence>
<comment type="caution">
    <text evidence="9">The sequence shown here is derived from an EMBL/GenBank/DDBJ whole genome shotgun (WGS) entry which is preliminary data.</text>
</comment>
<dbReference type="GO" id="GO:0005829">
    <property type="term" value="C:cytosol"/>
    <property type="evidence" value="ECO:0007669"/>
    <property type="project" value="TreeGrafter"/>
</dbReference>
<feature type="binding site" evidence="7">
    <location>
        <position position="299"/>
    </location>
    <ligand>
        <name>Zn(2+)</name>
        <dbReference type="ChEBI" id="CHEBI:29105"/>
        <note>catalytic</note>
    </ligand>
</feature>
<feature type="binding site" evidence="7">
    <location>
        <position position="27"/>
    </location>
    <ligand>
        <name>Zn(2+)</name>
        <dbReference type="ChEBI" id="CHEBI:29105"/>
        <note>catalytic</note>
    </ligand>
</feature>
<comment type="similarity">
    <text evidence="7">Belongs to the metallo-dependent hydrolases superfamily. Adenosine and AMP deaminases family. Adenine deaminase type 2 subfamily.</text>
</comment>
<evidence type="ECO:0000256" key="6">
    <source>
        <dbReference type="ARBA" id="ARBA00023242"/>
    </source>
</evidence>
<dbReference type="GO" id="GO:0009117">
    <property type="term" value="P:nucleotide metabolic process"/>
    <property type="evidence" value="ECO:0007669"/>
    <property type="project" value="UniProtKB-KW"/>
</dbReference>
<gene>
    <name evidence="7" type="primary">AAH1</name>
    <name evidence="9" type="ORF">D6D15_00456</name>
</gene>
<comment type="catalytic activity">
    <reaction evidence="7">
        <text>adenine + H2O + H(+) = hypoxanthine + NH4(+)</text>
        <dbReference type="Rhea" id="RHEA:23688"/>
        <dbReference type="ChEBI" id="CHEBI:15377"/>
        <dbReference type="ChEBI" id="CHEBI:15378"/>
        <dbReference type="ChEBI" id="CHEBI:16708"/>
        <dbReference type="ChEBI" id="CHEBI:17368"/>
        <dbReference type="ChEBI" id="CHEBI:28938"/>
        <dbReference type="EC" id="3.5.4.2"/>
    </reaction>
</comment>
<comment type="function">
    <text evidence="7">Catalyzes the hydrolytic deamination of adenine to hypoxanthine. Plays an important role in the purine salvage pathway and in nitrogen catabolism.</text>
</comment>
<dbReference type="InterPro" id="IPR028892">
    <property type="entry name" value="ADE"/>
</dbReference>
<comment type="cofactor">
    <cofactor evidence="7">
        <name>Zn(2+)</name>
        <dbReference type="ChEBI" id="CHEBI:29105"/>
    </cofactor>
    <text evidence="7">Binds 1 zinc ion per subunit.</text>
</comment>
<dbReference type="SUPFAM" id="SSF51556">
    <property type="entry name" value="Metallo-dependent hydrolases"/>
    <property type="match status" value="1"/>
</dbReference>
<feature type="binding site" evidence="7">
    <location>
        <position position="29"/>
    </location>
    <ligand>
        <name>Zn(2+)</name>
        <dbReference type="ChEBI" id="CHEBI:29105"/>
        <note>catalytic</note>
    </ligand>
</feature>
<reference evidence="9 10" key="1">
    <citation type="submission" date="2018-10" db="EMBL/GenBank/DDBJ databases">
        <title>Fifty Aureobasidium pullulans genomes reveal a recombining polyextremotolerant generalist.</title>
        <authorList>
            <person name="Gostincar C."/>
            <person name="Turk M."/>
            <person name="Zajc J."/>
            <person name="Gunde-Cimerman N."/>
        </authorList>
    </citation>
    <scope>NUCLEOTIDE SEQUENCE [LARGE SCALE GENOMIC DNA]</scope>
    <source>
        <strain evidence="9 10">EXF-10507</strain>
    </source>
</reference>
<keyword evidence="1 7" id="KW-0963">Cytoplasm</keyword>
<dbReference type="GO" id="GO:0006146">
    <property type="term" value="P:adenine catabolic process"/>
    <property type="evidence" value="ECO:0007669"/>
    <property type="project" value="UniProtKB-UniRule"/>
</dbReference>
<accession>A0A4S9BTT4</accession>